<dbReference type="AlphaFoldDB" id="M4C152"/>
<dbReference type="Proteomes" id="UP000011713">
    <property type="component" value="Unassembled WGS sequence"/>
</dbReference>
<dbReference type="EMBL" id="JH598089">
    <property type="status" value="NOT_ANNOTATED_CDS"/>
    <property type="molecule type" value="Genomic_DNA"/>
</dbReference>
<reference evidence="1" key="2">
    <citation type="submission" date="2015-06" db="UniProtKB">
        <authorList>
            <consortium name="EnsemblProtists"/>
        </authorList>
    </citation>
    <scope>IDENTIFICATION</scope>
    <source>
        <strain evidence="1">Emoy2</strain>
    </source>
</reference>
<dbReference type="EnsemblProtists" id="HpaT812781">
    <property type="protein sequence ID" value="HpaP812781"/>
    <property type="gene ID" value="HpaG812781"/>
</dbReference>
<accession>M4C152</accession>
<dbReference type="HOGENOM" id="CLU_2325215_0_0_1"/>
<dbReference type="InParanoid" id="M4C152"/>
<dbReference type="VEuPathDB" id="FungiDB:HpaG812781"/>
<protein>
    <submittedName>
        <fullName evidence="1">Uncharacterized protein</fullName>
    </submittedName>
</protein>
<evidence type="ECO:0000313" key="1">
    <source>
        <dbReference type="EnsemblProtists" id="HpaP812781"/>
    </source>
</evidence>
<organism evidence="1 2">
    <name type="scientific">Hyaloperonospora arabidopsidis (strain Emoy2)</name>
    <name type="common">Downy mildew agent</name>
    <name type="synonym">Peronospora arabidopsidis</name>
    <dbReference type="NCBI Taxonomy" id="559515"/>
    <lineage>
        <taxon>Eukaryota</taxon>
        <taxon>Sar</taxon>
        <taxon>Stramenopiles</taxon>
        <taxon>Oomycota</taxon>
        <taxon>Peronosporomycetes</taxon>
        <taxon>Peronosporales</taxon>
        <taxon>Peronosporaceae</taxon>
        <taxon>Hyaloperonospora</taxon>
    </lineage>
</organism>
<reference evidence="2" key="1">
    <citation type="journal article" date="2010" name="Science">
        <title>Signatures of adaptation to obligate biotrophy in the Hyaloperonospora arabidopsidis genome.</title>
        <authorList>
            <person name="Baxter L."/>
            <person name="Tripathy S."/>
            <person name="Ishaque N."/>
            <person name="Boot N."/>
            <person name="Cabral A."/>
            <person name="Kemen E."/>
            <person name="Thines M."/>
            <person name="Ah-Fong A."/>
            <person name="Anderson R."/>
            <person name="Badejoko W."/>
            <person name="Bittner-Eddy P."/>
            <person name="Boore J.L."/>
            <person name="Chibucos M.C."/>
            <person name="Coates M."/>
            <person name="Dehal P."/>
            <person name="Delehaunty K."/>
            <person name="Dong S."/>
            <person name="Downton P."/>
            <person name="Dumas B."/>
            <person name="Fabro G."/>
            <person name="Fronick C."/>
            <person name="Fuerstenberg S.I."/>
            <person name="Fulton L."/>
            <person name="Gaulin E."/>
            <person name="Govers F."/>
            <person name="Hughes L."/>
            <person name="Humphray S."/>
            <person name="Jiang R.H."/>
            <person name="Judelson H."/>
            <person name="Kamoun S."/>
            <person name="Kyung K."/>
            <person name="Meijer H."/>
            <person name="Minx P."/>
            <person name="Morris P."/>
            <person name="Nelson J."/>
            <person name="Phuntumart V."/>
            <person name="Qutob D."/>
            <person name="Rehmany A."/>
            <person name="Rougon-Cardoso A."/>
            <person name="Ryden P."/>
            <person name="Torto-Alalibo T."/>
            <person name="Studholme D."/>
            <person name="Wang Y."/>
            <person name="Win J."/>
            <person name="Wood J."/>
            <person name="Clifton S.W."/>
            <person name="Rogers J."/>
            <person name="Van den Ackerveken G."/>
            <person name="Jones J.D."/>
            <person name="McDowell J.M."/>
            <person name="Beynon J."/>
            <person name="Tyler B.M."/>
        </authorList>
    </citation>
    <scope>NUCLEOTIDE SEQUENCE [LARGE SCALE GENOMIC DNA]</scope>
    <source>
        <strain evidence="2">Emoy2</strain>
    </source>
</reference>
<keyword evidence="2" id="KW-1185">Reference proteome</keyword>
<name>M4C152_HYAAE</name>
<proteinExistence type="predicted"/>
<sequence>MTGSGVRERAGHHLRLRIVAAWPAAKKKKGVGSCQTGRGLTDASHDVLNGVKPGQSNQAALLRVAMQEHGRTETKRDAVENRVGAATLLISTAAEGTRV</sequence>
<evidence type="ECO:0000313" key="2">
    <source>
        <dbReference type="Proteomes" id="UP000011713"/>
    </source>
</evidence>